<dbReference type="AlphaFoldDB" id="A0A318TMZ9"/>
<feature type="transmembrane region" description="Helical" evidence="1">
    <location>
        <begin position="9"/>
        <end position="28"/>
    </location>
</feature>
<dbReference type="EMBL" id="QJTJ01000011">
    <property type="protein sequence ID" value="PYF06251.1"/>
    <property type="molecule type" value="Genomic_DNA"/>
</dbReference>
<keyword evidence="1" id="KW-0812">Transmembrane</keyword>
<evidence type="ECO:0000313" key="3">
    <source>
        <dbReference type="Proteomes" id="UP000247416"/>
    </source>
</evidence>
<proteinExistence type="predicted"/>
<organism evidence="2 3">
    <name type="scientific">Ureibacillus chungkukjangi</name>
    <dbReference type="NCBI Taxonomy" id="1202712"/>
    <lineage>
        <taxon>Bacteria</taxon>
        <taxon>Bacillati</taxon>
        <taxon>Bacillota</taxon>
        <taxon>Bacilli</taxon>
        <taxon>Bacillales</taxon>
        <taxon>Caryophanaceae</taxon>
        <taxon>Ureibacillus</taxon>
    </lineage>
</organism>
<dbReference type="Proteomes" id="UP000247416">
    <property type="component" value="Unassembled WGS sequence"/>
</dbReference>
<evidence type="ECO:0000313" key="2">
    <source>
        <dbReference type="EMBL" id="PYF06251.1"/>
    </source>
</evidence>
<keyword evidence="1" id="KW-1133">Transmembrane helix</keyword>
<feature type="transmembrane region" description="Helical" evidence="1">
    <location>
        <begin position="60"/>
        <end position="78"/>
    </location>
</feature>
<feature type="transmembrane region" description="Helical" evidence="1">
    <location>
        <begin position="90"/>
        <end position="116"/>
    </location>
</feature>
<keyword evidence="1" id="KW-0472">Membrane</keyword>
<sequence length="165" mass="18752">MSAIIWRKIISASVSGSLFAILVALIVPNPFGESISSIGEYIFTFILATPVYLMYSFPVILIYGVITSIICDLISKFITRKNNHKKIELILNVIFHILFGLILLPFSLGAAILFLITDKMIQKRNYKFNWVHSVKSLIIPCAIWLIFMGIIYLEHIFSNLNELLV</sequence>
<evidence type="ECO:0000256" key="1">
    <source>
        <dbReference type="SAM" id="Phobius"/>
    </source>
</evidence>
<name>A0A318TMZ9_9BACL</name>
<accession>A0A318TMZ9</accession>
<feature type="transmembrane region" description="Helical" evidence="1">
    <location>
        <begin position="137"/>
        <end position="157"/>
    </location>
</feature>
<dbReference type="RefSeq" id="WP_107935106.1">
    <property type="nucleotide sequence ID" value="NZ_PYWJ01000014.1"/>
</dbReference>
<reference evidence="2 3" key="1">
    <citation type="submission" date="2018-06" db="EMBL/GenBank/DDBJ databases">
        <title>Genomic Encyclopedia of Archaeal and Bacterial Type Strains, Phase II (KMG-II): from individual species to whole genera.</title>
        <authorList>
            <person name="Goeker M."/>
        </authorList>
    </citation>
    <scope>NUCLEOTIDE SEQUENCE [LARGE SCALE GENOMIC DNA]</scope>
    <source>
        <strain evidence="2 3">KACC 16626</strain>
    </source>
</reference>
<gene>
    <name evidence="2" type="ORF">BJ095_11182</name>
</gene>
<dbReference type="OrthoDB" id="2609634at2"/>
<comment type="caution">
    <text evidence="2">The sequence shown here is derived from an EMBL/GenBank/DDBJ whole genome shotgun (WGS) entry which is preliminary data.</text>
</comment>
<protein>
    <submittedName>
        <fullName evidence="2">Uncharacterized protein</fullName>
    </submittedName>
</protein>
<keyword evidence="3" id="KW-1185">Reference proteome</keyword>